<reference evidence="4" key="1">
    <citation type="journal article" date="2020" name="Nature">
        <title>Giant virus diversity and host interactions through global metagenomics.</title>
        <authorList>
            <person name="Schulz F."/>
            <person name="Roux S."/>
            <person name="Paez-Espino D."/>
            <person name="Jungbluth S."/>
            <person name="Walsh D.A."/>
            <person name="Denef V.J."/>
            <person name="McMahon K.D."/>
            <person name="Konstantinidis K.T."/>
            <person name="Eloe-Fadrosh E.A."/>
            <person name="Kyrpides N.C."/>
            <person name="Woyke T."/>
        </authorList>
    </citation>
    <scope>NUCLEOTIDE SEQUENCE</scope>
    <source>
        <strain evidence="4">GVMAG-M-3300009180-1</strain>
    </source>
</reference>
<name>A0A6C0F1P2_9ZZZZ</name>
<dbReference type="SUPFAM" id="SSF56112">
    <property type="entry name" value="Protein kinase-like (PK-like)"/>
    <property type="match status" value="1"/>
</dbReference>
<evidence type="ECO:0000256" key="1">
    <source>
        <dbReference type="ARBA" id="ARBA00022741"/>
    </source>
</evidence>
<dbReference type="SMART" id="SM00220">
    <property type="entry name" value="S_TKc"/>
    <property type="match status" value="1"/>
</dbReference>
<dbReference type="InterPro" id="IPR011009">
    <property type="entry name" value="Kinase-like_dom_sf"/>
</dbReference>
<dbReference type="PANTHER" id="PTHR44167">
    <property type="entry name" value="OVARIAN-SPECIFIC SERINE/THREONINE-PROTEIN KINASE LOK-RELATED"/>
    <property type="match status" value="1"/>
</dbReference>
<dbReference type="GO" id="GO:0005524">
    <property type="term" value="F:ATP binding"/>
    <property type="evidence" value="ECO:0007669"/>
    <property type="project" value="UniProtKB-KW"/>
</dbReference>
<dbReference type="GO" id="GO:0044773">
    <property type="term" value="P:mitotic DNA damage checkpoint signaling"/>
    <property type="evidence" value="ECO:0007669"/>
    <property type="project" value="TreeGrafter"/>
</dbReference>
<proteinExistence type="predicted"/>
<dbReference type="AlphaFoldDB" id="A0A6C0F1P2"/>
<dbReference type="InterPro" id="IPR000719">
    <property type="entry name" value="Prot_kinase_dom"/>
</dbReference>
<dbReference type="EMBL" id="MN739018">
    <property type="protein sequence ID" value="QHT35338.1"/>
    <property type="molecule type" value="Genomic_DNA"/>
</dbReference>
<dbReference type="PROSITE" id="PS50011">
    <property type="entry name" value="PROTEIN_KINASE_DOM"/>
    <property type="match status" value="1"/>
</dbReference>
<evidence type="ECO:0000259" key="3">
    <source>
        <dbReference type="PROSITE" id="PS50011"/>
    </source>
</evidence>
<feature type="domain" description="Protein kinase" evidence="3">
    <location>
        <begin position="98"/>
        <end position="363"/>
    </location>
</feature>
<organism evidence="4">
    <name type="scientific">viral metagenome</name>
    <dbReference type="NCBI Taxonomy" id="1070528"/>
    <lineage>
        <taxon>unclassified sequences</taxon>
        <taxon>metagenomes</taxon>
        <taxon>organismal metagenomes</taxon>
    </lineage>
</organism>
<accession>A0A6C0F1P2</accession>
<dbReference type="Pfam" id="PF00069">
    <property type="entry name" value="Pkinase"/>
    <property type="match status" value="1"/>
</dbReference>
<keyword evidence="2" id="KW-0067">ATP-binding</keyword>
<dbReference type="Gene3D" id="1.10.510.10">
    <property type="entry name" value="Transferase(Phosphotransferase) domain 1"/>
    <property type="match status" value="1"/>
</dbReference>
<evidence type="ECO:0000313" key="4">
    <source>
        <dbReference type="EMBL" id="QHT35338.1"/>
    </source>
</evidence>
<evidence type="ECO:0000256" key="2">
    <source>
        <dbReference type="ARBA" id="ARBA00022840"/>
    </source>
</evidence>
<dbReference type="InterPro" id="IPR008271">
    <property type="entry name" value="Ser/Thr_kinase_AS"/>
</dbReference>
<dbReference type="Gene3D" id="3.30.200.20">
    <property type="entry name" value="Phosphorylase Kinase, domain 1"/>
    <property type="match status" value="1"/>
</dbReference>
<dbReference type="GO" id="GO:0005634">
    <property type="term" value="C:nucleus"/>
    <property type="evidence" value="ECO:0007669"/>
    <property type="project" value="TreeGrafter"/>
</dbReference>
<keyword evidence="1" id="KW-0547">Nucleotide-binding</keyword>
<dbReference type="PROSITE" id="PS00108">
    <property type="entry name" value="PROTEIN_KINASE_ST"/>
    <property type="match status" value="1"/>
</dbReference>
<dbReference type="PANTHER" id="PTHR44167:SF24">
    <property type="entry name" value="SERINE_THREONINE-PROTEIN KINASE CHK2"/>
    <property type="match status" value="1"/>
</dbReference>
<dbReference type="InterPro" id="IPR017441">
    <property type="entry name" value="Protein_kinase_ATP_BS"/>
</dbReference>
<dbReference type="GO" id="GO:0004674">
    <property type="term" value="F:protein serine/threonine kinase activity"/>
    <property type="evidence" value="ECO:0007669"/>
    <property type="project" value="TreeGrafter"/>
</dbReference>
<sequence length="363" mass="42144">MQVFESQKMNERNEYIASLLKRRFPSYAYNTVAIFTVWLNYISKYSDNKRHILAVSKLVENECANLETIFREIDLISYIFFDSFVDKPKESLDISPLVTSTEKLGSGSYGTVYSGKLNSKHVAIKKFTYIEKSKISKQYEDWCGFMKEYSMISKLQDTGVVGKLYGAGWQDTSWVMVLERHHIKAFDWKNHDANTNARTIKIIEDIFDAVKTIHAVTGYVHGDIKPENILLDIIDGEPKVRMIDFGLSEPVGELLERHEYMQSIYWRAPELLQALPCDLVLTDIWAIVITAFDIMAGRCVMYEIGAKTDINEDDMFYILMTKCMNRTTIPDEWVRYINDNLIDYANELYEKYIVDVDVRMGFP</sequence>
<protein>
    <recommendedName>
        <fullName evidence="3">Protein kinase domain-containing protein</fullName>
    </recommendedName>
</protein>
<dbReference type="PROSITE" id="PS00107">
    <property type="entry name" value="PROTEIN_KINASE_ATP"/>
    <property type="match status" value="1"/>
</dbReference>